<dbReference type="SUPFAM" id="SSF55194">
    <property type="entry name" value="Ribosome recycling factor, RRF"/>
    <property type="match status" value="1"/>
</dbReference>
<dbReference type="Pfam" id="PF01765">
    <property type="entry name" value="RRF"/>
    <property type="match status" value="1"/>
</dbReference>
<dbReference type="Gene3D" id="3.30.1360.40">
    <property type="match status" value="1"/>
</dbReference>
<gene>
    <name evidence="5 8" type="primary">frr</name>
    <name evidence="8" type="ORF">G4D63_00490</name>
</gene>
<dbReference type="FunFam" id="1.10.132.20:FF:000001">
    <property type="entry name" value="Ribosome-recycling factor"/>
    <property type="match status" value="1"/>
</dbReference>
<evidence type="ECO:0000256" key="4">
    <source>
        <dbReference type="ARBA" id="ARBA00022917"/>
    </source>
</evidence>
<feature type="domain" description="Ribosome recycling factor" evidence="7">
    <location>
        <begin position="21"/>
        <end position="183"/>
    </location>
</feature>
<keyword evidence="3 5" id="KW-0963">Cytoplasm</keyword>
<dbReference type="GO" id="GO:0043023">
    <property type="term" value="F:ribosomal large subunit binding"/>
    <property type="evidence" value="ECO:0007669"/>
    <property type="project" value="TreeGrafter"/>
</dbReference>
<dbReference type="CDD" id="cd00520">
    <property type="entry name" value="RRF"/>
    <property type="match status" value="1"/>
</dbReference>
<evidence type="ECO:0000256" key="2">
    <source>
        <dbReference type="ARBA" id="ARBA00005912"/>
    </source>
</evidence>
<evidence type="ECO:0000313" key="8">
    <source>
        <dbReference type="EMBL" id="NEY70203.1"/>
    </source>
</evidence>
<dbReference type="InterPro" id="IPR002661">
    <property type="entry name" value="Ribosome_recyc_fac"/>
</dbReference>
<dbReference type="AlphaFoldDB" id="A0A6M0Q265"/>
<evidence type="ECO:0000313" key="9">
    <source>
        <dbReference type="Proteomes" id="UP000481043"/>
    </source>
</evidence>
<keyword evidence="4 5" id="KW-0648">Protein biosynthesis</keyword>
<dbReference type="GO" id="GO:0005737">
    <property type="term" value="C:cytoplasm"/>
    <property type="evidence" value="ECO:0007669"/>
    <property type="project" value="UniProtKB-SubCell"/>
</dbReference>
<dbReference type="HAMAP" id="MF_00040">
    <property type="entry name" value="RRF"/>
    <property type="match status" value="1"/>
</dbReference>
<evidence type="ECO:0000256" key="1">
    <source>
        <dbReference type="ARBA" id="ARBA00004496"/>
    </source>
</evidence>
<dbReference type="NCBIfam" id="TIGR00496">
    <property type="entry name" value="frr"/>
    <property type="match status" value="1"/>
</dbReference>
<dbReference type="PANTHER" id="PTHR20982:SF3">
    <property type="entry name" value="MITOCHONDRIAL RIBOSOME RECYCLING FACTOR PSEUDO 1"/>
    <property type="match status" value="1"/>
</dbReference>
<dbReference type="RefSeq" id="WP_163176614.1">
    <property type="nucleotide sequence ID" value="NZ_JAAIWM010000001.1"/>
</dbReference>
<dbReference type="PANTHER" id="PTHR20982">
    <property type="entry name" value="RIBOSOME RECYCLING FACTOR"/>
    <property type="match status" value="1"/>
</dbReference>
<proteinExistence type="inferred from homology"/>
<organism evidence="8 9">
    <name type="scientific">Bacillus mesophilus</name>
    <dbReference type="NCBI Taxonomy" id="1808955"/>
    <lineage>
        <taxon>Bacteria</taxon>
        <taxon>Bacillati</taxon>
        <taxon>Bacillota</taxon>
        <taxon>Bacilli</taxon>
        <taxon>Bacillales</taxon>
        <taxon>Bacillaceae</taxon>
        <taxon>Bacillus</taxon>
    </lineage>
</organism>
<dbReference type="GO" id="GO:0006415">
    <property type="term" value="P:translational termination"/>
    <property type="evidence" value="ECO:0007669"/>
    <property type="project" value="UniProtKB-UniRule"/>
</dbReference>
<dbReference type="EMBL" id="JAAIWM010000001">
    <property type="protein sequence ID" value="NEY70203.1"/>
    <property type="molecule type" value="Genomic_DNA"/>
</dbReference>
<dbReference type="InterPro" id="IPR023584">
    <property type="entry name" value="Ribosome_recyc_fac_dom"/>
</dbReference>
<comment type="subcellular location">
    <subcellularLocation>
        <location evidence="1 5">Cytoplasm</location>
    </subcellularLocation>
</comment>
<keyword evidence="6" id="KW-0175">Coiled coil</keyword>
<feature type="coiled-coil region" evidence="6">
    <location>
        <begin position="132"/>
        <end position="159"/>
    </location>
</feature>
<evidence type="ECO:0000256" key="5">
    <source>
        <dbReference type="HAMAP-Rule" id="MF_00040"/>
    </source>
</evidence>
<name>A0A6M0Q265_9BACI</name>
<comment type="similarity">
    <text evidence="2 5">Belongs to the RRF family.</text>
</comment>
<sequence>MTGQVVKNAKEKMDKAIQAYQRELSTIRAGRASASLLDKITVDYYGAPTPVNQLASVNVPEARMLIITPYDKTALGEIEKAIMKSDLGITPTNDGSVIRIVIPALTEERRVELTKLVKKYGEEAKVAVRNIRRDGNDELKKLEKNGEITEDELRSLTEAIQKETDAHITQVDNVTKEKEKEIMAV</sequence>
<reference evidence="8 9" key="1">
    <citation type="submission" date="2020-02" db="EMBL/GenBank/DDBJ databases">
        <title>Bacillus aquiflavi sp. nov., isolated from yellow water of strong flavor Chinese baijiu in Yibin region of China.</title>
        <authorList>
            <person name="Xie J."/>
        </authorList>
    </citation>
    <scope>NUCLEOTIDE SEQUENCE [LARGE SCALE GENOMIC DNA]</scope>
    <source>
        <strain evidence="8 9">SA4</strain>
    </source>
</reference>
<dbReference type="Gene3D" id="1.10.132.20">
    <property type="entry name" value="Ribosome-recycling factor"/>
    <property type="match status" value="1"/>
</dbReference>
<comment type="caution">
    <text evidence="8">The sequence shown here is derived from an EMBL/GenBank/DDBJ whole genome shotgun (WGS) entry which is preliminary data.</text>
</comment>
<accession>A0A6M0Q265</accession>
<evidence type="ECO:0000256" key="6">
    <source>
        <dbReference type="SAM" id="Coils"/>
    </source>
</evidence>
<keyword evidence="9" id="KW-1185">Reference proteome</keyword>
<dbReference type="FunFam" id="3.30.1360.40:FF:000001">
    <property type="entry name" value="Ribosome-recycling factor"/>
    <property type="match status" value="1"/>
</dbReference>
<dbReference type="InterPro" id="IPR036191">
    <property type="entry name" value="RRF_sf"/>
</dbReference>
<dbReference type="Proteomes" id="UP000481043">
    <property type="component" value="Unassembled WGS sequence"/>
</dbReference>
<protein>
    <recommendedName>
        <fullName evidence="5">Ribosome-recycling factor</fullName>
        <shortName evidence="5">RRF</shortName>
    </recommendedName>
    <alternativeName>
        <fullName evidence="5">Ribosome-releasing factor</fullName>
    </alternativeName>
</protein>
<comment type="function">
    <text evidence="5">Responsible for the release of ribosomes from messenger RNA at the termination of protein biosynthesis. May increase the efficiency of translation by recycling ribosomes from one round of translation to another.</text>
</comment>
<evidence type="ECO:0000259" key="7">
    <source>
        <dbReference type="Pfam" id="PF01765"/>
    </source>
</evidence>
<evidence type="ECO:0000256" key="3">
    <source>
        <dbReference type="ARBA" id="ARBA00022490"/>
    </source>
</evidence>